<sequence length="116" mass="12758">MTQPVTGVYLACLIGKNSYSAHLGEWKLNHAPLGTSPQPCACGLCVEETVPQTPPRRHIIIYSHYVGELVKLKKLGKRHTDSLFKVRVPAMRGFAVLESEKDFRLSGPRGCVVSAL</sequence>
<gene>
    <name evidence="1" type="ORF">NDU88_008456</name>
</gene>
<organism evidence="1 2">
    <name type="scientific">Pleurodeles waltl</name>
    <name type="common">Iberian ribbed newt</name>
    <dbReference type="NCBI Taxonomy" id="8319"/>
    <lineage>
        <taxon>Eukaryota</taxon>
        <taxon>Metazoa</taxon>
        <taxon>Chordata</taxon>
        <taxon>Craniata</taxon>
        <taxon>Vertebrata</taxon>
        <taxon>Euteleostomi</taxon>
        <taxon>Amphibia</taxon>
        <taxon>Batrachia</taxon>
        <taxon>Caudata</taxon>
        <taxon>Salamandroidea</taxon>
        <taxon>Salamandridae</taxon>
        <taxon>Pleurodelinae</taxon>
        <taxon>Pleurodeles</taxon>
    </lineage>
</organism>
<accession>A0AAV7RT42</accession>
<dbReference type="Proteomes" id="UP001066276">
    <property type="component" value="Chromosome 5"/>
</dbReference>
<dbReference type="EMBL" id="JANPWB010000009">
    <property type="protein sequence ID" value="KAJ1155727.1"/>
    <property type="molecule type" value="Genomic_DNA"/>
</dbReference>
<evidence type="ECO:0000313" key="1">
    <source>
        <dbReference type="EMBL" id="KAJ1155727.1"/>
    </source>
</evidence>
<comment type="caution">
    <text evidence="1">The sequence shown here is derived from an EMBL/GenBank/DDBJ whole genome shotgun (WGS) entry which is preliminary data.</text>
</comment>
<name>A0AAV7RT42_PLEWA</name>
<evidence type="ECO:0000313" key="2">
    <source>
        <dbReference type="Proteomes" id="UP001066276"/>
    </source>
</evidence>
<keyword evidence="2" id="KW-1185">Reference proteome</keyword>
<dbReference type="AlphaFoldDB" id="A0AAV7RT42"/>
<protein>
    <submittedName>
        <fullName evidence="1">Uncharacterized protein</fullName>
    </submittedName>
</protein>
<reference evidence="1" key="1">
    <citation type="journal article" date="2022" name="bioRxiv">
        <title>Sequencing and chromosome-scale assembly of the giantPleurodeles waltlgenome.</title>
        <authorList>
            <person name="Brown T."/>
            <person name="Elewa A."/>
            <person name="Iarovenko S."/>
            <person name="Subramanian E."/>
            <person name="Araus A.J."/>
            <person name="Petzold A."/>
            <person name="Susuki M."/>
            <person name="Suzuki K.-i.T."/>
            <person name="Hayashi T."/>
            <person name="Toyoda A."/>
            <person name="Oliveira C."/>
            <person name="Osipova E."/>
            <person name="Leigh N.D."/>
            <person name="Simon A."/>
            <person name="Yun M.H."/>
        </authorList>
    </citation>
    <scope>NUCLEOTIDE SEQUENCE</scope>
    <source>
        <strain evidence="1">20211129_DDA</strain>
        <tissue evidence="1">Liver</tissue>
    </source>
</reference>
<proteinExistence type="predicted"/>